<feature type="repeat" description="Solcar" evidence="2">
    <location>
        <begin position="215"/>
        <end position="303"/>
    </location>
</feature>
<dbReference type="Proteomes" id="UP000688137">
    <property type="component" value="Unassembled WGS sequence"/>
</dbReference>
<keyword evidence="1" id="KW-0677">Repeat</keyword>
<evidence type="ECO:0000313" key="5">
    <source>
        <dbReference type="EMBL" id="CAD8082029.1"/>
    </source>
</evidence>
<organism evidence="5 6">
    <name type="scientific">Paramecium primaurelia</name>
    <dbReference type="NCBI Taxonomy" id="5886"/>
    <lineage>
        <taxon>Eukaryota</taxon>
        <taxon>Sar</taxon>
        <taxon>Alveolata</taxon>
        <taxon>Ciliophora</taxon>
        <taxon>Intramacronucleata</taxon>
        <taxon>Oligohymenophorea</taxon>
        <taxon>Peniculida</taxon>
        <taxon>Parameciidae</taxon>
        <taxon>Paramecium</taxon>
    </lineage>
</organism>
<keyword evidence="4" id="KW-1133">Transmembrane helix</keyword>
<dbReference type="AlphaFoldDB" id="A0A8S1MQW3"/>
<dbReference type="PANTHER" id="PTHR24089">
    <property type="entry name" value="SOLUTE CARRIER FAMILY 25"/>
    <property type="match status" value="1"/>
</dbReference>
<accession>A0A8S1MQW3</accession>
<keyword evidence="3" id="KW-0813">Transport</keyword>
<dbReference type="GO" id="GO:0016020">
    <property type="term" value="C:membrane"/>
    <property type="evidence" value="ECO:0007669"/>
    <property type="project" value="UniProtKB-UniRule"/>
</dbReference>
<evidence type="ECO:0000256" key="3">
    <source>
        <dbReference type="RuleBase" id="RU000488"/>
    </source>
</evidence>
<gene>
    <name evidence="5" type="ORF">PPRIM_AZ9-3.1.T0670030</name>
</gene>
<feature type="repeat" description="Solcar" evidence="2">
    <location>
        <begin position="12"/>
        <end position="101"/>
    </location>
</feature>
<proteinExistence type="inferred from homology"/>
<feature type="transmembrane region" description="Helical" evidence="4">
    <location>
        <begin position="216"/>
        <end position="236"/>
    </location>
</feature>
<comment type="similarity">
    <text evidence="3">Belongs to the mitochondrial carrier (TC 2.A.29) family.</text>
</comment>
<dbReference type="Pfam" id="PF00153">
    <property type="entry name" value="Mito_carr"/>
    <property type="match status" value="3"/>
</dbReference>
<reference evidence="5" key="1">
    <citation type="submission" date="2021-01" db="EMBL/GenBank/DDBJ databases">
        <authorList>
            <consortium name="Genoscope - CEA"/>
            <person name="William W."/>
        </authorList>
    </citation>
    <scope>NUCLEOTIDE SEQUENCE</scope>
</reference>
<protein>
    <submittedName>
        <fullName evidence="5">Uncharacterized protein</fullName>
    </submittedName>
</protein>
<name>A0A8S1MQW3_PARPR</name>
<evidence type="ECO:0000313" key="6">
    <source>
        <dbReference type="Proteomes" id="UP000688137"/>
    </source>
</evidence>
<dbReference type="InterPro" id="IPR018108">
    <property type="entry name" value="MCP_transmembrane"/>
</dbReference>
<keyword evidence="2 4" id="KW-0472">Membrane</keyword>
<evidence type="ECO:0000256" key="2">
    <source>
        <dbReference type="PROSITE-ProRule" id="PRU00282"/>
    </source>
</evidence>
<sequence length="305" mass="35108">MNYPETKQYRRLTFWKCMAVTTFSYAVSKTATAPLERVKLILQVSPILKCEDKIDRTWSGIKQIYKTQGLYSFWRGNGLNVIKTIPNAAIRFTVYDKFKQYVSEYRQKENYTRQVTNRLVAGFCTGLLNQLIHYPLEVLRVKLTVDMSHFNKARLYTGIFDCLKKTLKTQGFSALYQGFILSSCGTIPYLGISFLVHDELKDHIPIENKSDQIWIQLAQLIGIGSISTLTATALTYPIDTIRRRIQINGSLGAQRAYVSFSDCVKKMRKEGLLSYYRGFWITLIRVVPAATIQFGCFDYLRELST</sequence>
<feature type="transmembrane region" description="Helical" evidence="4">
    <location>
        <begin position="275"/>
        <end position="295"/>
    </location>
</feature>
<feature type="transmembrane region" description="Helical" evidence="4">
    <location>
        <begin position="174"/>
        <end position="196"/>
    </location>
</feature>
<comment type="caution">
    <text evidence="5">The sequence shown here is derived from an EMBL/GenBank/DDBJ whole genome shotgun (WGS) entry which is preliminary data.</text>
</comment>
<keyword evidence="6" id="KW-1185">Reference proteome</keyword>
<dbReference type="OMA" id="PILKCED"/>
<dbReference type="EMBL" id="CAJJDM010000070">
    <property type="protein sequence ID" value="CAD8082029.1"/>
    <property type="molecule type" value="Genomic_DNA"/>
</dbReference>
<evidence type="ECO:0000256" key="1">
    <source>
        <dbReference type="ARBA" id="ARBA00022737"/>
    </source>
</evidence>
<dbReference type="PROSITE" id="PS50920">
    <property type="entry name" value="SOLCAR"/>
    <property type="match status" value="3"/>
</dbReference>
<feature type="repeat" description="Solcar" evidence="2">
    <location>
        <begin position="113"/>
        <end position="203"/>
    </location>
</feature>
<keyword evidence="2 3" id="KW-0812">Transmembrane</keyword>
<evidence type="ECO:0000256" key="4">
    <source>
        <dbReference type="SAM" id="Phobius"/>
    </source>
</evidence>